<name>A0A392V493_9FABA</name>
<sequence length="32" mass="3486">VLGKAKASFEPEPVFWCCSLSDVLLVERGTGF</sequence>
<feature type="non-terminal residue" evidence="1">
    <location>
        <position position="1"/>
    </location>
</feature>
<dbReference type="Proteomes" id="UP000265520">
    <property type="component" value="Unassembled WGS sequence"/>
</dbReference>
<dbReference type="EMBL" id="LXQA011055682">
    <property type="protein sequence ID" value="MCI82967.1"/>
    <property type="molecule type" value="Genomic_DNA"/>
</dbReference>
<accession>A0A392V493</accession>
<evidence type="ECO:0000313" key="1">
    <source>
        <dbReference type="EMBL" id="MCI82967.1"/>
    </source>
</evidence>
<keyword evidence="2" id="KW-1185">Reference proteome</keyword>
<comment type="caution">
    <text evidence="1">The sequence shown here is derived from an EMBL/GenBank/DDBJ whole genome shotgun (WGS) entry which is preliminary data.</text>
</comment>
<protein>
    <submittedName>
        <fullName evidence="1">Uncharacterized protein</fullName>
    </submittedName>
</protein>
<evidence type="ECO:0000313" key="2">
    <source>
        <dbReference type="Proteomes" id="UP000265520"/>
    </source>
</evidence>
<proteinExistence type="predicted"/>
<organism evidence="1 2">
    <name type="scientific">Trifolium medium</name>
    <dbReference type="NCBI Taxonomy" id="97028"/>
    <lineage>
        <taxon>Eukaryota</taxon>
        <taxon>Viridiplantae</taxon>
        <taxon>Streptophyta</taxon>
        <taxon>Embryophyta</taxon>
        <taxon>Tracheophyta</taxon>
        <taxon>Spermatophyta</taxon>
        <taxon>Magnoliopsida</taxon>
        <taxon>eudicotyledons</taxon>
        <taxon>Gunneridae</taxon>
        <taxon>Pentapetalae</taxon>
        <taxon>rosids</taxon>
        <taxon>fabids</taxon>
        <taxon>Fabales</taxon>
        <taxon>Fabaceae</taxon>
        <taxon>Papilionoideae</taxon>
        <taxon>50 kb inversion clade</taxon>
        <taxon>NPAAA clade</taxon>
        <taxon>Hologalegina</taxon>
        <taxon>IRL clade</taxon>
        <taxon>Trifolieae</taxon>
        <taxon>Trifolium</taxon>
    </lineage>
</organism>
<reference evidence="1 2" key="1">
    <citation type="journal article" date="2018" name="Front. Plant Sci.">
        <title>Red Clover (Trifolium pratense) and Zigzag Clover (T. medium) - A Picture of Genomic Similarities and Differences.</title>
        <authorList>
            <person name="Dluhosova J."/>
            <person name="Istvanek J."/>
            <person name="Nedelnik J."/>
            <person name="Repkova J."/>
        </authorList>
    </citation>
    <scope>NUCLEOTIDE SEQUENCE [LARGE SCALE GENOMIC DNA]</scope>
    <source>
        <strain evidence="2">cv. 10/8</strain>
        <tissue evidence="1">Leaf</tissue>
    </source>
</reference>
<dbReference type="AlphaFoldDB" id="A0A392V493"/>